<gene>
    <name evidence="1" type="ORF">HNQ01_003179</name>
</gene>
<proteinExistence type="predicted"/>
<dbReference type="Pfam" id="PF07366">
    <property type="entry name" value="SnoaL"/>
    <property type="match status" value="1"/>
</dbReference>
<dbReference type="SUPFAM" id="SSF54427">
    <property type="entry name" value="NTF2-like"/>
    <property type="match status" value="1"/>
</dbReference>
<protein>
    <submittedName>
        <fullName evidence="1">Steroid delta-isomerase-like uncharacterized protein</fullName>
    </submittedName>
</protein>
<dbReference type="Proteomes" id="UP001516061">
    <property type="component" value="Unassembled WGS sequence"/>
</dbReference>
<dbReference type="RefSeq" id="WP_173806392.1">
    <property type="nucleotide sequence ID" value="NZ_JABSNM010000015.1"/>
</dbReference>
<dbReference type="EMBL" id="JABSNM010000015">
    <property type="protein sequence ID" value="NRT57424.1"/>
    <property type="molecule type" value="Genomic_DNA"/>
</dbReference>
<keyword evidence="2" id="KW-1185">Reference proteome</keyword>
<comment type="caution">
    <text evidence="1">The sequence shown here is derived from an EMBL/GenBank/DDBJ whole genome shotgun (WGS) entry which is preliminary data.</text>
</comment>
<dbReference type="InterPro" id="IPR009959">
    <property type="entry name" value="Cyclase_SnoaL-like"/>
</dbReference>
<organism evidence="1 2">
    <name type="scientific">Sphaerotilus uruguayifluvii</name>
    <dbReference type="NCBI Taxonomy" id="2735897"/>
    <lineage>
        <taxon>Bacteria</taxon>
        <taxon>Pseudomonadati</taxon>
        <taxon>Pseudomonadota</taxon>
        <taxon>Betaproteobacteria</taxon>
        <taxon>Burkholderiales</taxon>
        <taxon>Sphaerotilaceae</taxon>
        <taxon>Sphaerotilus</taxon>
    </lineage>
</organism>
<sequence length="142" mass="15418">MDTPDPVALARAYFDAWNRHDIDAAVATFAPEGTYRDPTTPGPLDRAQIPGYMAALFDGFADFSLAYRGPFPVRPNEVHVPWVLTATHTGTFAGLPPTQRQITLEGIDLMESDPQGLLRVVGLFDSATLLRGLGLNLVPQPT</sequence>
<accession>A0ABX2G562</accession>
<dbReference type="Gene3D" id="3.10.450.50">
    <property type="match status" value="1"/>
</dbReference>
<dbReference type="InterPro" id="IPR032710">
    <property type="entry name" value="NTF2-like_dom_sf"/>
</dbReference>
<evidence type="ECO:0000313" key="2">
    <source>
        <dbReference type="Proteomes" id="UP001516061"/>
    </source>
</evidence>
<reference evidence="1 2" key="1">
    <citation type="submission" date="2020-05" db="EMBL/GenBank/DDBJ databases">
        <title>Genomic Encyclopedia of Type Strains, Phase IV (KMG-V): Genome sequencing to study the core and pangenomes of soil and plant-associated prokaryotes.</title>
        <authorList>
            <person name="Whitman W."/>
        </authorList>
    </citation>
    <scope>NUCLEOTIDE SEQUENCE [LARGE SCALE GENOMIC DNA]</scope>
    <source>
        <strain evidence="1 2">C29</strain>
    </source>
</reference>
<evidence type="ECO:0000313" key="1">
    <source>
        <dbReference type="EMBL" id="NRT57424.1"/>
    </source>
</evidence>
<name>A0ABX2G562_9BURK</name>